<protein>
    <submittedName>
        <fullName evidence="4">Enoyl-CoA hydratase</fullName>
    </submittedName>
</protein>
<dbReference type="Gene3D" id="3.90.226.10">
    <property type="entry name" value="2-enoyl-CoA Hydratase, Chain A, domain 1"/>
    <property type="match status" value="1"/>
</dbReference>
<dbReference type="OrthoDB" id="5730382at2"/>
<dbReference type="InterPro" id="IPR014748">
    <property type="entry name" value="Enoyl-CoA_hydra_C"/>
</dbReference>
<dbReference type="GO" id="GO:0006635">
    <property type="term" value="P:fatty acid beta-oxidation"/>
    <property type="evidence" value="ECO:0007669"/>
    <property type="project" value="TreeGrafter"/>
</dbReference>
<gene>
    <name evidence="4" type="ORF">SAMN04488515_0392</name>
</gene>
<proteinExistence type="inferred from homology"/>
<keyword evidence="3" id="KW-0456">Lyase</keyword>
<dbReference type="RefSeq" id="WP_089989605.1">
    <property type="nucleotide sequence ID" value="NZ_FOIZ01000001.1"/>
</dbReference>
<keyword evidence="2" id="KW-0443">Lipid metabolism</keyword>
<organism evidence="4 5">
    <name type="scientific">Cognatiyoonia koreensis</name>
    <dbReference type="NCBI Taxonomy" id="364200"/>
    <lineage>
        <taxon>Bacteria</taxon>
        <taxon>Pseudomonadati</taxon>
        <taxon>Pseudomonadota</taxon>
        <taxon>Alphaproteobacteria</taxon>
        <taxon>Rhodobacterales</taxon>
        <taxon>Paracoccaceae</taxon>
        <taxon>Cognatiyoonia</taxon>
    </lineage>
</organism>
<dbReference type="InterPro" id="IPR001753">
    <property type="entry name" value="Enoyl-CoA_hydra/iso"/>
</dbReference>
<dbReference type="PANTHER" id="PTHR11941">
    <property type="entry name" value="ENOYL-COA HYDRATASE-RELATED"/>
    <property type="match status" value="1"/>
</dbReference>
<evidence type="ECO:0000313" key="5">
    <source>
        <dbReference type="Proteomes" id="UP000199167"/>
    </source>
</evidence>
<dbReference type="Proteomes" id="UP000199167">
    <property type="component" value="Unassembled WGS sequence"/>
</dbReference>
<name>A0A1I0N5B4_9RHOB</name>
<evidence type="ECO:0000256" key="2">
    <source>
        <dbReference type="ARBA" id="ARBA00023098"/>
    </source>
</evidence>
<comment type="similarity">
    <text evidence="1">Belongs to the enoyl-CoA hydratase/isomerase family.</text>
</comment>
<dbReference type="PANTHER" id="PTHR11941:SF169">
    <property type="entry name" value="(7AS)-7A-METHYL-1,5-DIOXO-2,3,5,6,7,7A-HEXAHYDRO-1H-INDENE-CARBOXYL-COA HYDROLASE"/>
    <property type="match status" value="1"/>
</dbReference>
<dbReference type="EMBL" id="FOIZ01000001">
    <property type="protein sequence ID" value="SEV95548.1"/>
    <property type="molecule type" value="Genomic_DNA"/>
</dbReference>
<dbReference type="SUPFAM" id="SSF52096">
    <property type="entry name" value="ClpP/crotonase"/>
    <property type="match status" value="1"/>
</dbReference>
<dbReference type="InterPro" id="IPR029045">
    <property type="entry name" value="ClpP/crotonase-like_dom_sf"/>
</dbReference>
<keyword evidence="5" id="KW-1185">Reference proteome</keyword>
<dbReference type="GO" id="GO:0016829">
    <property type="term" value="F:lyase activity"/>
    <property type="evidence" value="ECO:0007669"/>
    <property type="project" value="UniProtKB-KW"/>
</dbReference>
<sequence>MHETVLMEVADGIAVVTLNRPDQRNAINIAVCDAMRAAFDRIEDDPTIRVAVLTGAGGLFSAGMDLKAFAAGDGDAILFGTHGFGGFVKRHRTKPVIAAVEGAALAGGFEIMFACELVVAGQAAVFGLPEPQLGLFAGAGGALRLPHRIPRVLANEILLTGGRFDAAKANEFGLLNRVVQDGTALSAAKSIAAEIAANAPLAITATMEIGRADCDDWDANDRMIAQIGTTEDCREGARAFIEKRKPVWTGKQVGET</sequence>
<dbReference type="Gene3D" id="1.10.12.10">
    <property type="entry name" value="Lyase 2-enoyl-coa Hydratase, Chain A, domain 2"/>
    <property type="match status" value="1"/>
</dbReference>
<dbReference type="NCBIfam" id="NF006100">
    <property type="entry name" value="PRK08252.1"/>
    <property type="match status" value="1"/>
</dbReference>
<evidence type="ECO:0000256" key="3">
    <source>
        <dbReference type="ARBA" id="ARBA00023239"/>
    </source>
</evidence>
<dbReference type="Pfam" id="PF00378">
    <property type="entry name" value="ECH_1"/>
    <property type="match status" value="1"/>
</dbReference>
<evidence type="ECO:0000256" key="1">
    <source>
        <dbReference type="ARBA" id="ARBA00005254"/>
    </source>
</evidence>
<dbReference type="STRING" id="364200.SAMN04488515_0392"/>
<dbReference type="CDD" id="cd06558">
    <property type="entry name" value="crotonase-like"/>
    <property type="match status" value="1"/>
</dbReference>
<reference evidence="4 5" key="1">
    <citation type="submission" date="2016-10" db="EMBL/GenBank/DDBJ databases">
        <authorList>
            <person name="de Groot N.N."/>
        </authorList>
    </citation>
    <scope>NUCLEOTIDE SEQUENCE [LARGE SCALE GENOMIC DNA]</scope>
    <source>
        <strain evidence="4 5">DSM 17925</strain>
    </source>
</reference>
<accession>A0A1I0N5B4</accession>
<evidence type="ECO:0000313" key="4">
    <source>
        <dbReference type="EMBL" id="SEV95548.1"/>
    </source>
</evidence>
<dbReference type="AlphaFoldDB" id="A0A1I0N5B4"/>